<proteinExistence type="predicted"/>
<keyword evidence="1" id="KW-0548">Nucleotidyltransferase</keyword>
<evidence type="ECO:0000313" key="2">
    <source>
        <dbReference type="Proteomes" id="UP001166004"/>
    </source>
</evidence>
<dbReference type="GO" id="GO:0016779">
    <property type="term" value="F:nucleotidyltransferase activity"/>
    <property type="evidence" value="ECO:0007669"/>
    <property type="project" value="UniProtKB-KW"/>
</dbReference>
<dbReference type="InterPro" id="IPR020039">
    <property type="entry name" value="PseF"/>
</dbReference>
<keyword evidence="2" id="KW-1185">Reference proteome</keyword>
<dbReference type="InterPro" id="IPR050793">
    <property type="entry name" value="CMP-NeuNAc_synthase"/>
</dbReference>
<evidence type="ECO:0000313" key="1">
    <source>
        <dbReference type="EMBL" id="NMN67101.1"/>
    </source>
</evidence>
<dbReference type="RefSeq" id="WP_169035616.1">
    <property type="nucleotide sequence ID" value="NZ_LANA01000001.1"/>
</dbReference>
<dbReference type="Gene3D" id="3.90.550.10">
    <property type="entry name" value="Spore Coat Polysaccharide Biosynthesis Protein SpsA, Chain A"/>
    <property type="match status" value="1"/>
</dbReference>
<comment type="caution">
    <text evidence="1">The sequence shown here is derived from an EMBL/GenBank/DDBJ whole genome shotgun (WGS) entry which is preliminary data.</text>
</comment>
<dbReference type="PANTHER" id="PTHR21485:SF6">
    <property type="entry name" value="N-ACYLNEURAMINATE CYTIDYLYLTRANSFERASE-RELATED"/>
    <property type="match status" value="1"/>
</dbReference>
<gene>
    <name evidence="1" type="ORF">VP91_00002340</name>
</gene>
<organism evidence="1 2">
    <name type="scientific">Pelagibacter ubique</name>
    <dbReference type="NCBI Taxonomy" id="198252"/>
    <lineage>
        <taxon>Bacteria</taxon>
        <taxon>Pseudomonadati</taxon>
        <taxon>Pseudomonadota</taxon>
        <taxon>Alphaproteobacteria</taxon>
        <taxon>Candidatus Pelagibacterales</taxon>
        <taxon>Candidatus Pelagibacteraceae</taxon>
        <taxon>Candidatus Pelagibacter</taxon>
    </lineage>
</organism>
<protein>
    <submittedName>
        <fullName evidence="1">N-acylneuraminate cytidylyltransferase</fullName>
    </submittedName>
</protein>
<dbReference type="Pfam" id="PF02348">
    <property type="entry name" value="CTP_transf_3"/>
    <property type="match status" value="1"/>
</dbReference>
<reference evidence="1 2" key="1">
    <citation type="submission" date="2019-07" db="EMBL/GenBank/DDBJ databases">
        <title>SAR11 Genome Evolution.</title>
        <authorList>
            <person name="Giovannoni S."/>
        </authorList>
    </citation>
    <scope>NUCLEOTIDE SEQUENCE [LARGE SCALE GENOMIC DNA]</scope>
    <source>
        <strain evidence="1 2">HTCC9565</strain>
    </source>
</reference>
<dbReference type="CDD" id="cd02513">
    <property type="entry name" value="CMP-NeuAc_Synthase"/>
    <property type="match status" value="1"/>
</dbReference>
<sequence length="228" mass="26789">MTICIIPARGNSKRIRNKNIINFYGKPIIYYSILLAKKSKLFSRIVVSTDDNKIAKIAKKYGAEVPFIRSKKLSNDYVNSTDVVIDTIKKIFSEKEKYHCCLYPTSVLTKKDDLIRALRKIKKTNAECIIPVTDYNYNPYRSFKQKGKKWISFLFKKYSKTRSQDLPNLYHDTGTFYFFKTSSILTNKKNFSKKTTFLKIDRIRTTDINEPKDLIMAKLQYKLINKRL</sequence>
<dbReference type="SUPFAM" id="SSF53448">
    <property type="entry name" value="Nucleotide-diphospho-sugar transferases"/>
    <property type="match status" value="1"/>
</dbReference>
<dbReference type="InterPro" id="IPR003329">
    <property type="entry name" value="Cytidylyl_trans"/>
</dbReference>
<dbReference type="NCBIfam" id="TIGR03584">
    <property type="entry name" value="PseF"/>
    <property type="match status" value="1"/>
</dbReference>
<accession>A0ABX1T2J8</accession>
<dbReference type="Proteomes" id="UP001166004">
    <property type="component" value="Unassembled WGS sequence"/>
</dbReference>
<name>A0ABX1T2J8_PELUQ</name>
<dbReference type="EMBL" id="LANA01000001">
    <property type="protein sequence ID" value="NMN67101.1"/>
    <property type="molecule type" value="Genomic_DNA"/>
</dbReference>
<dbReference type="PANTHER" id="PTHR21485">
    <property type="entry name" value="HAD SUPERFAMILY MEMBERS CMAS AND KDSC"/>
    <property type="match status" value="1"/>
</dbReference>
<dbReference type="InterPro" id="IPR029044">
    <property type="entry name" value="Nucleotide-diphossugar_trans"/>
</dbReference>
<keyword evidence="1" id="KW-0808">Transferase</keyword>